<dbReference type="Gene3D" id="2.40.160.50">
    <property type="entry name" value="membrane protein fhac: a member of the omp85/tpsb transporter family"/>
    <property type="match status" value="1"/>
</dbReference>
<feature type="domain" description="Bacterial surface antigen (D15)" evidence="6">
    <location>
        <begin position="325"/>
        <end position="628"/>
    </location>
</feature>
<dbReference type="EMBL" id="DTGR01000071">
    <property type="protein sequence ID" value="HHS28956.1"/>
    <property type="molecule type" value="Genomic_DNA"/>
</dbReference>
<evidence type="ECO:0000313" key="8">
    <source>
        <dbReference type="EMBL" id="HHS28956.1"/>
    </source>
</evidence>
<reference evidence="8" key="1">
    <citation type="journal article" date="2020" name="mSystems">
        <title>Genome- and Community-Level Interaction Insights into Carbon Utilization and Element Cycling Functions of Hydrothermarchaeota in Hydrothermal Sediment.</title>
        <authorList>
            <person name="Zhou Z."/>
            <person name="Liu Y."/>
            <person name="Xu W."/>
            <person name="Pan J."/>
            <person name="Luo Z.H."/>
            <person name="Li M."/>
        </authorList>
    </citation>
    <scope>NUCLEOTIDE SEQUENCE [LARGE SCALE GENOMIC DNA]</scope>
    <source>
        <strain evidence="8">SpSt-767</strain>
    </source>
</reference>
<dbReference type="Pfam" id="PF07244">
    <property type="entry name" value="POTRA"/>
    <property type="match status" value="3"/>
</dbReference>
<dbReference type="Gene3D" id="3.10.20.310">
    <property type="entry name" value="membrane protein fhac"/>
    <property type="match status" value="3"/>
</dbReference>
<evidence type="ECO:0008006" key="9">
    <source>
        <dbReference type="Google" id="ProtNLM"/>
    </source>
</evidence>
<evidence type="ECO:0000256" key="2">
    <source>
        <dbReference type="ARBA" id="ARBA00022692"/>
    </source>
</evidence>
<keyword evidence="3" id="KW-0732">Signal</keyword>
<keyword evidence="2" id="KW-0812">Transmembrane</keyword>
<dbReference type="Pfam" id="PF01103">
    <property type="entry name" value="Omp85"/>
    <property type="match status" value="1"/>
</dbReference>
<evidence type="ECO:0000259" key="7">
    <source>
        <dbReference type="Pfam" id="PF07244"/>
    </source>
</evidence>
<dbReference type="InterPro" id="IPR000184">
    <property type="entry name" value="Bac_surfAg_D15"/>
</dbReference>
<organism evidence="8">
    <name type="scientific">Desulfobacca acetoxidans</name>
    <dbReference type="NCBI Taxonomy" id="60893"/>
    <lineage>
        <taxon>Bacteria</taxon>
        <taxon>Pseudomonadati</taxon>
        <taxon>Thermodesulfobacteriota</taxon>
        <taxon>Desulfobaccia</taxon>
        <taxon>Desulfobaccales</taxon>
        <taxon>Desulfobaccaceae</taxon>
        <taxon>Desulfobacca</taxon>
    </lineage>
</organism>
<evidence type="ECO:0000256" key="4">
    <source>
        <dbReference type="ARBA" id="ARBA00023136"/>
    </source>
</evidence>
<dbReference type="PANTHER" id="PTHR12815:SF47">
    <property type="entry name" value="TRANSLOCATION AND ASSEMBLY MODULE SUBUNIT TAMA"/>
    <property type="match status" value="1"/>
</dbReference>
<comment type="caution">
    <text evidence="8">The sequence shown here is derived from an EMBL/GenBank/DDBJ whole genome shotgun (WGS) entry which is preliminary data.</text>
</comment>
<comment type="subcellular location">
    <subcellularLocation>
        <location evidence="1">Membrane</location>
    </subcellularLocation>
</comment>
<dbReference type="InterPro" id="IPR010827">
    <property type="entry name" value="BamA/TamA_POTRA"/>
</dbReference>
<gene>
    <name evidence="8" type="ORF">ENV52_04560</name>
</gene>
<feature type="domain" description="POTRA" evidence="7">
    <location>
        <begin position="155"/>
        <end position="221"/>
    </location>
</feature>
<evidence type="ECO:0000259" key="6">
    <source>
        <dbReference type="Pfam" id="PF01103"/>
    </source>
</evidence>
<evidence type="ECO:0000256" key="3">
    <source>
        <dbReference type="ARBA" id="ARBA00022729"/>
    </source>
</evidence>
<feature type="domain" description="POTRA" evidence="7">
    <location>
        <begin position="59"/>
        <end position="137"/>
    </location>
</feature>
<name>A0A7V6DPB7_9BACT</name>
<dbReference type="InterPro" id="IPR039910">
    <property type="entry name" value="D15-like"/>
</dbReference>
<keyword evidence="4" id="KW-0472">Membrane</keyword>
<dbReference type="GO" id="GO:0019867">
    <property type="term" value="C:outer membrane"/>
    <property type="evidence" value="ECO:0007669"/>
    <property type="project" value="InterPro"/>
</dbReference>
<proteinExistence type="predicted"/>
<dbReference type="PANTHER" id="PTHR12815">
    <property type="entry name" value="SORTING AND ASSEMBLY MACHINERY SAMM50 PROTEIN FAMILY MEMBER"/>
    <property type="match status" value="1"/>
</dbReference>
<evidence type="ECO:0000256" key="1">
    <source>
        <dbReference type="ARBA" id="ARBA00004370"/>
    </source>
</evidence>
<accession>A0A7V6DPB7</accession>
<evidence type="ECO:0000256" key="5">
    <source>
        <dbReference type="ARBA" id="ARBA00023237"/>
    </source>
</evidence>
<dbReference type="AlphaFoldDB" id="A0A7V6DPB7"/>
<sequence>MPESRAKMVRTRPKRRCLFPRPRLGALVLLWSLVFWVSPPLLKAAELPAEPNLTLRCFRIVGADVVKAGKLKKEMTMPLPSLNPFKKKPTFHEEDLQADIARLKLYYRTQGFYHAAITPCIDRRDGEVEVTLKVNEGPPILATRIEVHGAEVIPGFDRADIREKSELHPGSRYTDDRYENLKRSYNSYLQNHGFFHAKVTGKVYLDDKANTARIVINIDSGPVCYFGRITVKGAEDTPRHLILHKLTFQTGELFSLEKTYESQKNLYNTDLFKSASIIPQKVPESQTAIPMTVTVLEKKRRSVKVGLGYGDEELFRARLGLRLRNVGGGGRLLDIDTKYSSLDSHATVTFTNPQIFKSHLDFVASAGWVNRQLPTFTDQSYFTYERLERDLPWNFRAYLGHAYEYAQPFDVPLSTLVILENTQPGKSYRSSMVIFGLNQNTTVNPSDPTGGGQILLSGEFAPDFLGSNLEFYRTTMEVRRYHTIVKDVVFMGRLKFGLIQPIQETTQIPIQRRFFSGGYNSVRGYRLFYLGPRAPDGDPIGGDAVIEGNLQTSVPLYKKFRGIGFLDFGNVFFKAANIDLGQLKYAAGFGVNYLTPIGPAGLYFAWPLNPISPSVDTMQVHFTIGPSF</sequence>
<feature type="domain" description="POTRA" evidence="7">
    <location>
        <begin position="225"/>
        <end position="297"/>
    </location>
</feature>
<protein>
    <recommendedName>
        <fullName evidence="9">Outer membrane protein assembly factor BamA</fullName>
    </recommendedName>
</protein>
<keyword evidence="5" id="KW-0998">Cell outer membrane</keyword>